<evidence type="ECO:0000313" key="1">
    <source>
        <dbReference type="EMBL" id="EKE74264.1"/>
    </source>
</evidence>
<reference evidence="1 2" key="1">
    <citation type="submission" date="2012-09" db="EMBL/GenBank/DDBJ databases">
        <title>Celeribacter baekdonensis B30 Genome Sequencing.</title>
        <authorList>
            <person name="Wang W."/>
        </authorList>
    </citation>
    <scope>NUCLEOTIDE SEQUENCE [LARGE SCALE GENOMIC DNA]</scope>
    <source>
        <strain evidence="1 2">B30</strain>
    </source>
</reference>
<accession>K2JVE8</accession>
<comment type="caution">
    <text evidence="1">The sequence shown here is derived from an EMBL/GenBank/DDBJ whole genome shotgun (WGS) entry which is preliminary data.</text>
</comment>
<dbReference type="STRING" id="1208323.B30_01020"/>
<name>K2JVE8_9RHOB</name>
<protein>
    <recommendedName>
        <fullName evidence="3">CopG family transcriptional regulator</fullName>
    </recommendedName>
</protein>
<dbReference type="EMBL" id="AMRK01000001">
    <property type="protein sequence ID" value="EKE74264.1"/>
    <property type="molecule type" value="Genomic_DNA"/>
</dbReference>
<gene>
    <name evidence="1" type="ORF">B30_01020</name>
</gene>
<dbReference type="AlphaFoldDB" id="K2JVE8"/>
<sequence length="72" mass="7976">MEQITLLLSESTVEMLHLLAREGGQTIGTVVQEMALDRYMHRAMDGAMDGVRFSDSATEYLLDAEISVAQKT</sequence>
<keyword evidence="2" id="KW-1185">Reference proteome</keyword>
<organism evidence="1 2">
    <name type="scientific">Celeribacter baekdonensis B30</name>
    <dbReference type="NCBI Taxonomy" id="1208323"/>
    <lineage>
        <taxon>Bacteria</taxon>
        <taxon>Pseudomonadati</taxon>
        <taxon>Pseudomonadota</taxon>
        <taxon>Alphaproteobacteria</taxon>
        <taxon>Rhodobacterales</taxon>
        <taxon>Roseobacteraceae</taxon>
        <taxon>Celeribacter</taxon>
    </lineage>
</organism>
<dbReference type="Proteomes" id="UP000006762">
    <property type="component" value="Unassembled WGS sequence"/>
</dbReference>
<evidence type="ECO:0008006" key="3">
    <source>
        <dbReference type="Google" id="ProtNLM"/>
    </source>
</evidence>
<dbReference type="PATRIC" id="fig|1208323.3.peg.210"/>
<evidence type="ECO:0000313" key="2">
    <source>
        <dbReference type="Proteomes" id="UP000006762"/>
    </source>
</evidence>
<dbReference type="RefSeq" id="WP_009570107.1">
    <property type="nucleotide sequence ID" value="NZ_AMRK01000001.1"/>
</dbReference>
<dbReference type="OrthoDB" id="7873665at2"/>
<proteinExistence type="predicted"/>